<dbReference type="Proteomes" id="UP000719500">
    <property type="component" value="Unassembled WGS sequence"/>
</dbReference>
<evidence type="ECO:0000313" key="2">
    <source>
        <dbReference type="EMBL" id="MBM6851524.1"/>
    </source>
</evidence>
<gene>
    <name evidence="2" type="ORF">H9X91_08765</name>
</gene>
<dbReference type="CDD" id="cd07750">
    <property type="entry name" value="PolyPPase_VTC_like"/>
    <property type="match status" value="1"/>
</dbReference>
<accession>A0ABS2FVB0</accession>
<dbReference type="Gene3D" id="3.20.100.30">
    <property type="entry name" value="VTC, catalytic tunnel domain"/>
    <property type="match status" value="1"/>
</dbReference>
<keyword evidence="3" id="KW-1185">Reference proteome</keyword>
<dbReference type="InterPro" id="IPR042267">
    <property type="entry name" value="VTC_sf"/>
</dbReference>
<reference evidence="2 3" key="1">
    <citation type="journal article" date="2021" name="Sci. Rep.">
        <title>The distribution of antibiotic resistance genes in chicken gut microbiota commensals.</title>
        <authorList>
            <person name="Juricova H."/>
            <person name="Matiasovicova J."/>
            <person name="Kubasova T."/>
            <person name="Cejkova D."/>
            <person name="Rychlik I."/>
        </authorList>
    </citation>
    <scope>NUCLEOTIDE SEQUENCE [LARGE SCALE GENOMIC DNA]</scope>
    <source>
        <strain evidence="2 3">An411</strain>
    </source>
</reference>
<feature type="domain" description="VTC" evidence="1">
    <location>
        <begin position="16"/>
        <end position="231"/>
    </location>
</feature>
<evidence type="ECO:0000259" key="1">
    <source>
        <dbReference type="Pfam" id="PF09359"/>
    </source>
</evidence>
<dbReference type="EMBL" id="JACSNX010000012">
    <property type="protein sequence ID" value="MBM6851524.1"/>
    <property type="molecule type" value="Genomic_DNA"/>
</dbReference>
<dbReference type="RefSeq" id="WP_204804401.1">
    <property type="nucleotide sequence ID" value="NZ_JACSNX010000012.1"/>
</dbReference>
<evidence type="ECO:0000313" key="3">
    <source>
        <dbReference type="Proteomes" id="UP000719500"/>
    </source>
</evidence>
<name>A0ABS2FVB0_9FIRM</name>
<dbReference type="InterPro" id="IPR018966">
    <property type="entry name" value="VTC_domain"/>
</dbReference>
<organism evidence="2 3">
    <name type="scientific">Oscillibacter valericigenes</name>
    <dbReference type="NCBI Taxonomy" id="351091"/>
    <lineage>
        <taxon>Bacteria</taxon>
        <taxon>Bacillati</taxon>
        <taxon>Bacillota</taxon>
        <taxon>Clostridia</taxon>
        <taxon>Eubacteriales</taxon>
        <taxon>Oscillospiraceae</taxon>
        <taxon>Oscillibacter</taxon>
    </lineage>
</organism>
<protein>
    <submittedName>
        <fullName evidence="2">Polyphosphate polymerase domain-containing protein</fullName>
    </submittedName>
</protein>
<sequence length="236" mass="26987">MTTGTTIGTTEPLRLRHEVKHQLSPQEDLVLTSRLQKLFPRDGHAGPDGSYRVTSLYFDTPYDTALREKLDGVDRREKFRLRYYGERPDFLKLEKKWKVNGLCGKRSARLTLEEAERLLSGEDAFLLERGEPLLSELYHKLHGTLLRPRTVVCYDREAFLYAPGNVRVTLDRNLRTCGDSAGFLSPGLFPLKPLDALTVLEVKYDAFLPDLVRLAVQTPNRRAAACSKYALCRRFD</sequence>
<dbReference type="Pfam" id="PF09359">
    <property type="entry name" value="VTC"/>
    <property type="match status" value="1"/>
</dbReference>
<comment type="caution">
    <text evidence="2">The sequence shown here is derived from an EMBL/GenBank/DDBJ whole genome shotgun (WGS) entry which is preliminary data.</text>
</comment>
<proteinExistence type="predicted"/>